<organism evidence="2 3">
    <name type="scientific">Hassallia byssoidea VB512170</name>
    <dbReference type="NCBI Taxonomy" id="1304833"/>
    <lineage>
        <taxon>Bacteria</taxon>
        <taxon>Bacillati</taxon>
        <taxon>Cyanobacteriota</taxon>
        <taxon>Cyanophyceae</taxon>
        <taxon>Nostocales</taxon>
        <taxon>Tolypothrichaceae</taxon>
        <taxon>Hassallia</taxon>
    </lineage>
</organism>
<protein>
    <submittedName>
        <fullName evidence="2">NmrA family NAD(P)-binding protein</fullName>
    </submittedName>
</protein>
<dbReference type="Gene3D" id="3.40.50.720">
    <property type="entry name" value="NAD(P)-binding Rossmann-like Domain"/>
    <property type="match status" value="1"/>
</dbReference>
<dbReference type="PANTHER" id="PTHR43162:SF1">
    <property type="entry name" value="PRESTALK A DIFFERENTIATION PROTEIN A"/>
    <property type="match status" value="1"/>
</dbReference>
<proteinExistence type="predicted"/>
<accession>A0A846H6S1</accession>
<evidence type="ECO:0000313" key="3">
    <source>
        <dbReference type="Proteomes" id="UP000031549"/>
    </source>
</evidence>
<reference evidence="2 3" key="1">
    <citation type="journal article" date="2015" name="Genome Announc.">
        <title>Draft Genome Sequence of Cyanobacterium Hassallia byssoidea Strain VB512170, Isolated from Monuments in India.</title>
        <authorList>
            <person name="Singh D."/>
            <person name="Chandrababunaidu M.M."/>
            <person name="Panda A."/>
            <person name="Sen D."/>
            <person name="Bhattacharyya S."/>
            <person name="Adhikary S.P."/>
            <person name="Tripathy S."/>
        </authorList>
    </citation>
    <scope>NUCLEOTIDE SEQUENCE [LARGE SCALE GENOMIC DNA]</scope>
    <source>
        <strain evidence="2 3">VB512170</strain>
    </source>
</reference>
<evidence type="ECO:0000313" key="2">
    <source>
        <dbReference type="EMBL" id="NEU72743.1"/>
    </source>
</evidence>
<comment type="caution">
    <text evidence="2">The sequence shown here is derived from an EMBL/GenBank/DDBJ whole genome shotgun (WGS) entry which is preliminary data.</text>
</comment>
<name>A0A846H6S1_9CYAN</name>
<dbReference type="Proteomes" id="UP000031549">
    <property type="component" value="Unassembled WGS sequence"/>
</dbReference>
<dbReference type="InterPro" id="IPR008030">
    <property type="entry name" value="NmrA-like"/>
</dbReference>
<gene>
    <name evidence="2" type="ORF">PI95_009205</name>
</gene>
<dbReference type="SUPFAM" id="SSF51735">
    <property type="entry name" value="NAD(P)-binding Rossmann-fold domains"/>
    <property type="match status" value="1"/>
</dbReference>
<evidence type="ECO:0000259" key="1">
    <source>
        <dbReference type="Pfam" id="PF05368"/>
    </source>
</evidence>
<keyword evidence="3" id="KW-1185">Reference proteome</keyword>
<feature type="domain" description="NmrA-like" evidence="1">
    <location>
        <begin position="6"/>
        <end position="115"/>
    </location>
</feature>
<dbReference type="AlphaFoldDB" id="A0A846H6S1"/>
<dbReference type="EMBL" id="JTCM02000013">
    <property type="protein sequence ID" value="NEU72743.1"/>
    <property type="molecule type" value="Genomic_DNA"/>
</dbReference>
<dbReference type="RefSeq" id="WP_052325837.1">
    <property type="nucleotide sequence ID" value="NZ_JTCM02000013.1"/>
</dbReference>
<dbReference type="PANTHER" id="PTHR43162">
    <property type="match status" value="1"/>
</dbReference>
<dbReference type="InterPro" id="IPR051604">
    <property type="entry name" value="Ergot_Alk_Oxidoreductase"/>
</dbReference>
<dbReference type="Pfam" id="PF05368">
    <property type="entry name" value="NmrA"/>
    <property type="match status" value="1"/>
</dbReference>
<dbReference type="InterPro" id="IPR036291">
    <property type="entry name" value="NAD(P)-bd_dom_sf"/>
</dbReference>
<sequence length="126" mass="14215">MILLYVEQMMSETGVWVTFVRCAWFMQNWAGVVATASLQGVLPSFLTPLERQIPMVSTADIGRVCAEAMLEDWTGKRIKELRGEDVSPNDVAAAFATAIKRDVQAVETPRDHWKNNKIAVQFTKKR</sequence>
<dbReference type="Gene3D" id="3.90.25.10">
    <property type="entry name" value="UDP-galactose 4-epimerase, domain 1"/>
    <property type="match status" value="1"/>
</dbReference>